<dbReference type="AlphaFoldDB" id="A0A1S4BBH1"/>
<accession>A0A1S4BBH1</accession>
<dbReference type="PANTHER" id="PTHR22835:SF476">
    <property type="entry name" value="OS06G0160200 PROTEIN"/>
    <property type="match status" value="1"/>
</dbReference>
<dbReference type="Gene3D" id="3.40.50.1110">
    <property type="entry name" value="SGNH hydrolase"/>
    <property type="match status" value="1"/>
</dbReference>
<proteinExistence type="inferred from homology"/>
<sequence length="207" mass="22865">MRPLLRLSLWSSIMVVWFLLIATTTNLVENKCAFEAIFNFGDLNTDTGGFYAAFPSQSSPYGMTYFKKPVGRSSDGRVIIDFFAQALGLPFVSPYLQSIGSDYRHGVNFATISSTVLLPQSSLFVSGVSPFSLEIQLRQMKEFKVKVDELQSKGNSNLPSPNIFGKSLYTFNIGQNDFTDDLARIGISGVKQYLPKVVSQITSTIKG</sequence>
<name>A0A1S4BBH1_TOBAC</name>
<reference evidence="4" key="2">
    <citation type="submission" date="2025-08" db="UniProtKB">
        <authorList>
            <consortium name="RefSeq"/>
        </authorList>
    </citation>
    <scope>IDENTIFICATION</scope>
    <source>
        <tissue evidence="4">Leaf</tissue>
    </source>
</reference>
<protein>
    <submittedName>
        <fullName evidence="4">GDSL esterase/lipase At4g01130-like</fullName>
    </submittedName>
</protein>
<dbReference type="OMA" id="ENKCAFE"/>
<evidence type="ECO:0000256" key="2">
    <source>
        <dbReference type="ARBA" id="ARBA00023180"/>
    </source>
</evidence>
<dbReference type="PaxDb" id="4097-A0A1S4BBH1"/>
<dbReference type="GO" id="GO:0016788">
    <property type="term" value="F:hydrolase activity, acting on ester bonds"/>
    <property type="evidence" value="ECO:0007669"/>
    <property type="project" value="InterPro"/>
</dbReference>
<evidence type="ECO:0000313" key="4">
    <source>
        <dbReference type="RefSeq" id="XP_016486166.2"/>
    </source>
</evidence>
<dbReference type="STRING" id="4097.A0A1S4BBH1"/>
<dbReference type="RefSeq" id="XP_016486166.2">
    <property type="nucleotide sequence ID" value="XM_016630680.2"/>
</dbReference>
<dbReference type="OrthoDB" id="1600564at2759"/>
<keyword evidence="2" id="KW-0325">Glycoprotein</keyword>
<dbReference type="GeneID" id="107806517"/>
<dbReference type="PANTHER" id="PTHR22835">
    <property type="entry name" value="ZINC FINGER FYVE DOMAIN CONTAINING PROTEIN"/>
    <property type="match status" value="1"/>
</dbReference>
<dbReference type="Pfam" id="PF00657">
    <property type="entry name" value="Lipase_GDSL"/>
    <property type="match status" value="1"/>
</dbReference>
<evidence type="ECO:0000313" key="3">
    <source>
        <dbReference type="Proteomes" id="UP000790787"/>
    </source>
</evidence>
<organism evidence="3 4">
    <name type="scientific">Nicotiana tabacum</name>
    <name type="common">Common tobacco</name>
    <dbReference type="NCBI Taxonomy" id="4097"/>
    <lineage>
        <taxon>Eukaryota</taxon>
        <taxon>Viridiplantae</taxon>
        <taxon>Streptophyta</taxon>
        <taxon>Embryophyta</taxon>
        <taxon>Tracheophyta</taxon>
        <taxon>Spermatophyta</taxon>
        <taxon>Magnoliopsida</taxon>
        <taxon>eudicotyledons</taxon>
        <taxon>Gunneridae</taxon>
        <taxon>Pentapetalae</taxon>
        <taxon>asterids</taxon>
        <taxon>lamiids</taxon>
        <taxon>Solanales</taxon>
        <taxon>Solanaceae</taxon>
        <taxon>Nicotianoideae</taxon>
        <taxon>Nicotianeae</taxon>
        <taxon>Nicotiana</taxon>
    </lineage>
</organism>
<gene>
    <name evidence="4" type="primary">LOC107806517</name>
</gene>
<dbReference type="InterPro" id="IPR036514">
    <property type="entry name" value="SGNH_hydro_sf"/>
</dbReference>
<dbReference type="InterPro" id="IPR001087">
    <property type="entry name" value="GDSL"/>
</dbReference>
<dbReference type="KEGG" id="nta:107806517"/>
<dbReference type="Proteomes" id="UP000790787">
    <property type="component" value="Chromosome 13"/>
</dbReference>
<keyword evidence="3" id="KW-1185">Reference proteome</keyword>
<dbReference type="RefSeq" id="XP_016486166.1">
    <property type="nucleotide sequence ID" value="XM_016630680.1"/>
</dbReference>
<reference evidence="3" key="1">
    <citation type="journal article" date="2014" name="Nat. Commun.">
        <title>The tobacco genome sequence and its comparison with those of tomato and potato.</title>
        <authorList>
            <person name="Sierro N."/>
            <person name="Battey J.N."/>
            <person name="Ouadi S."/>
            <person name="Bakaher N."/>
            <person name="Bovet L."/>
            <person name="Willig A."/>
            <person name="Goepfert S."/>
            <person name="Peitsch M.C."/>
            <person name="Ivanov N.V."/>
        </authorList>
    </citation>
    <scope>NUCLEOTIDE SEQUENCE [LARGE SCALE GENOMIC DNA]</scope>
</reference>
<evidence type="ECO:0000256" key="1">
    <source>
        <dbReference type="ARBA" id="ARBA00008668"/>
    </source>
</evidence>
<comment type="similarity">
    <text evidence="1">Belongs to the 'GDSL' lipolytic enzyme family.</text>
</comment>